<organism evidence="2 3">
    <name type="scientific">Pseudofrankia inefficax (strain DSM 45817 / CECT 9037 / DDB 130130 / EuI1c)</name>
    <name type="common">Frankia inefficax</name>
    <dbReference type="NCBI Taxonomy" id="298654"/>
    <lineage>
        <taxon>Bacteria</taxon>
        <taxon>Bacillati</taxon>
        <taxon>Actinomycetota</taxon>
        <taxon>Actinomycetes</taxon>
        <taxon>Frankiales</taxon>
        <taxon>Frankiaceae</taxon>
        <taxon>Pseudofrankia</taxon>
    </lineage>
</organism>
<dbReference type="InParanoid" id="E3IY38"/>
<dbReference type="AlphaFoldDB" id="E3IY38"/>
<keyword evidence="1" id="KW-0812">Transmembrane</keyword>
<evidence type="ECO:0000313" key="3">
    <source>
        <dbReference type="Proteomes" id="UP000002484"/>
    </source>
</evidence>
<dbReference type="KEGG" id="fri:FraEuI1c_4643"/>
<dbReference type="RefSeq" id="WP_013425754.1">
    <property type="nucleotide sequence ID" value="NC_014666.1"/>
</dbReference>
<keyword evidence="1" id="KW-0472">Membrane</keyword>
<accession>E3IY38</accession>
<dbReference type="EMBL" id="CP002299">
    <property type="protein sequence ID" value="ADP82636.1"/>
    <property type="molecule type" value="Genomic_DNA"/>
</dbReference>
<keyword evidence="3" id="KW-1185">Reference proteome</keyword>
<protein>
    <submittedName>
        <fullName evidence="2">Uncharacterized protein</fullName>
    </submittedName>
</protein>
<dbReference type="STRING" id="298654.FraEuI1c_4643"/>
<dbReference type="Proteomes" id="UP000002484">
    <property type="component" value="Chromosome"/>
</dbReference>
<evidence type="ECO:0000313" key="2">
    <source>
        <dbReference type="EMBL" id="ADP82636.1"/>
    </source>
</evidence>
<reference evidence="2 3" key="1">
    <citation type="submission" date="2010-10" db="EMBL/GenBank/DDBJ databases">
        <title>Complete sequence of Frankia sp. EuI1c.</title>
        <authorList>
            <consortium name="US DOE Joint Genome Institute"/>
            <person name="Lucas S."/>
            <person name="Copeland A."/>
            <person name="Lapidus A."/>
            <person name="Cheng J.-F."/>
            <person name="Bruce D."/>
            <person name="Goodwin L."/>
            <person name="Pitluck S."/>
            <person name="Chertkov O."/>
            <person name="Detter J.C."/>
            <person name="Han C."/>
            <person name="Tapia R."/>
            <person name="Land M."/>
            <person name="Hauser L."/>
            <person name="Jeffries C."/>
            <person name="Kyrpides N."/>
            <person name="Ivanova N."/>
            <person name="Mikhailova N."/>
            <person name="Beauchemin N."/>
            <person name="Sen A."/>
            <person name="Sur S.A."/>
            <person name="Gtari M."/>
            <person name="Wall L."/>
            <person name="Tisa L."/>
            <person name="Woyke T."/>
        </authorList>
    </citation>
    <scope>NUCLEOTIDE SEQUENCE [LARGE SCALE GENOMIC DNA]</scope>
    <source>
        <strain evidence="3">DSM 45817 / CECT 9037 / EuI1c</strain>
    </source>
</reference>
<evidence type="ECO:0000256" key="1">
    <source>
        <dbReference type="SAM" id="Phobius"/>
    </source>
</evidence>
<proteinExistence type="predicted"/>
<name>E3IY38_PSEI1</name>
<feature type="transmembrane region" description="Helical" evidence="1">
    <location>
        <begin position="94"/>
        <end position="115"/>
    </location>
</feature>
<dbReference type="HOGENOM" id="CLU_1903631_0_0_11"/>
<gene>
    <name evidence="2" type="ordered locus">FraEuI1c_4643</name>
</gene>
<sequence length="133" mass="13801">MSTLTDEITTEQAHELVQRAAFLIRSRPFEGSDPLQAAGWKRSVEEFLEDLVFERAIGQVGATAPAGAPKATSDVSAFLQGLDHALDAHKDNPVAIAIAVIVVTVVGGMIISYVAGEDAGTPPPPPVVVNAGG</sequence>
<keyword evidence="1" id="KW-1133">Transmembrane helix</keyword>